<dbReference type="Gene3D" id="3.20.20.80">
    <property type="entry name" value="Glycosidases"/>
    <property type="match status" value="2"/>
</dbReference>
<dbReference type="PROSITE" id="PS00572">
    <property type="entry name" value="GLYCOSYL_HYDROL_F1_1"/>
    <property type="match status" value="1"/>
</dbReference>
<evidence type="ECO:0000256" key="5">
    <source>
        <dbReference type="PROSITE-ProRule" id="PRU10055"/>
    </source>
</evidence>
<dbReference type="PRINTS" id="PR00131">
    <property type="entry name" value="GLHYDRLASE1"/>
</dbReference>
<protein>
    <recommendedName>
        <fullName evidence="2">beta-glucosidase</fullName>
        <ecNumber evidence="2">3.2.1.21</ecNumber>
    </recommendedName>
</protein>
<dbReference type="InterPro" id="IPR001360">
    <property type="entry name" value="Glyco_hydro_1"/>
</dbReference>
<sequence length="198" mass="23183">MCKSEQSGSSWLKVTPWGIRKALTWIRNKYGHAPIYITENGVSDKNGSLQDDHRIYYYKHYINNILKAIRLDDVNVRGYTAWSLMDNLEWKEGYSERFGLHYVNFSDPERPRIPKASARFFRDLITDNGFFKPDDRPPYTTISRPRDPNSLPMMEDFYYGTFPKGFAWSSATASYQVEGAWNLDGNLTIKFKFKPFMT</sequence>
<dbReference type="InterPro" id="IPR017853">
    <property type="entry name" value="GH"/>
</dbReference>
<evidence type="ECO:0000256" key="3">
    <source>
        <dbReference type="ARBA" id="ARBA00022801"/>
    </source>
</evidence>
<dbReference type="Proteomes" id="UP000683360">
    <property type="component" value="Unassembled WGS sequence"/>
</dbReference>
<comment type="caution">
    <text evidence="8">The sequence shown here is derived from an EMBL/GenBank/DDBJ whole genome shotgun (WGS) entry which is preliminary data.</text>
</comment>
<dbReference type="GO" id="GO:0008422">
    <property type="term" value="F:beta-glucosidase activity"/>
    <property type="evidence" value="ECO:0007669"/>
    <property type="project" value="TreeGrafter"/>
</dbReference>
<dbReference type="PROSITE" id="PS00653">
    <property type="entry name" value="GLYCOSYL_HYDROL_F1_2"/>
    <property type="match status" value="1"/>
</dbReference>
<keyword evidence="4 7" id="KW-0326">Glycosidase</keyword>
<proteinExistence type="inferred from homology"/>
<dbReference type="PANTHER" id="PTHR10353:SF36">
    <property type="entry name" value="LP05116P"/>
    <property type="match status" value="1"/>
</dbReference>
<keyword evidence="3 7" id="KW-0378">Hydrolase</keyword>
<comment type="similarity">
    <text evidence="1 6">Belongs to the glycosyl hydrolase 1 family.</text>
</comment>
<evidence type="ECO:0000256" key="2">
    <source>
        <dbReference type="ARBA" id="ARBA00012744"/>
    </source>
</evidence>
<dbReference type="SUPFAM" id="SSF51445">
    <property type="entry name" value="(Trans)glycosidases"/>
    <property type="match status" value="2"/>
</dbReference>
<dbReference type="Pfam" id="PF00232">
    <property type="entry name" value="Glyco_hydro_1"/>
    <property type="match status" value="2"/>
</dbReference>
<name>A0A8S3RQ70_MYTED</name>
<dbReference type="PANTHER" id="PTHR10353">
    <property type="entry name" value="GLYCOSYL HYDROLASE"/>
    <property type="match status" value="1"/>
</dbReference>
<dbReference type="AlphaFoldDB" id="A0A8S3RQ70"/>
<feature type="active site" description="Nucleophile" evidence="5">
    <location>
        <position position="39"/>
    </location>
</feature>
<dbReference type="InterPro" id="IPR033132">
    <property type="entry name" value="GH_1_N_CS"/>
</dbReference>
<gene>
    <name evidence="8" type="ORF">MEDL_24497</name>
</gene>
<reference evidence="8" key="1">
    <citation type="submission" date="2021-03" db="EMBL/GenBank/DDBJ databases">
        <authorList>
            <person name="Bekaert M."/>
        </authorList>
    </citation>
    <scope>NUCLEOTIDE SEQUENCE</scope>
</reference>
<evidence type="ECO:0000256" key="6">
    <source>
        <dbReference type="RuleBase" id="RU003690"/>
    </source>
</evidence>
<dbReference type="OrthoDB" id="65569at2759"/>
<evidence type="ECO:0000256" key="1">
    <source>
        <dbReference type="ARBA" id="ARBA00010838"/>
    </source>
</evidence>
<dbReference type="EMBL" id="CAJPWZ010001230">
    <property type="protein sequence ID" value="CAG2210420.1"/>
    <property type="molecule type" value="Genomic_DNA"/>
</dbReference>
<accession>A0A8S3RQ70</accession>
<evidence type="ECO:0000313" key="9">
    <source>
        <dbReference type="Proteomes" id="UP000683360"/>
    </source>
</evidence>
<evidence type="ECO:0000256" key="4">
    <source>
        <dbReference type="ARBA" id="ARBA00023295"/>
    </source>
</evidence>
<dbReference type="EC" id="3.2.1.21" evidence="2"/>
<evidence type="ECO:0000256" key="7">
    <source>
        <dbReference type="RuleBase" id="RU004468"/>
    </source>
</evidence>
<organism evidence="8 9">
    <name type="scientific">Mytilus edulis</name>
    <name type="common">Blue mussel</name>
    <dbReference type="NCBI Taxonomy" id="6550"/>
    <lineage>
        <taxon>Eukaryota</taxon>
        <taxon>Metazoa</taxon>
        <taxon>Spiralia</taxon>
        <taxon>Lophotrochozoa</taxon>
        <taxon>Mollusca</taxon>
        <taxon>Bivalvia</taxon>
        <taxon>Autobranchia</taxon>
        <taxon>Pteriomorphia</taxon>
        <taxon>Mytilida</taxon>
        <taxon>Mytiloidea</taxon>
        <taxon>Mytilidae</taxon>
        <taxon>Mytilinae</taxon>
        <taxon>Mytilus</taxon>
    </lineage>
</organism>
<keyword evidence="9" id="KW-1185">Reference proteome</keyword>
<dbReference type="InterPro" id="IPR018120">
    <property type="entry name" value="Glyco_hydro_1_AS"/>
</dbReference>
<dbReference type="GO" id="GO:0000016">
    <property type="term" value="F:lactase activity"/>
    <property type="evidence" value="ECO:0007669"/>
    <property type="project" value="UniProtKB-EC"/>
</dbReference>
<dbReference type="GO" id="GO:0005975">
    <property type="term" value="P:carbohydrate metabolic process"/>
    <property type="evidence" value="ECO:0007669"/>
    <property type="project" value="InterPro"/>
</dbReference>
<evidence type="ECO:0000313" key="8">
    <source>
        <dbReference type="EMBL" id="CAG2210420.1"/>
    </source>
</evidence>